<feature type="domain" description="Aldehyde dehydrogenase" evidence="2">
    <location>
        <begin position="237"/>
        <end position="407"/>
    </location>
</feature>
<dbReference type="InterPro" id="IPR016162">
    <property type="entry name" value="Ald_DH_N"/>
</dbReference>
<keyword evidence="4" id="KW-1185">Reference proteome</keyword>
<name>A0A369B449_9FIRM</name>
<dbReference type="InterPro" id="IPR015590">
    <property type="entry name" value="Aldehyde_DH_dom"/>
</dbReference>
<evidence type="ECO:0000259" key="2">
    <source>
        <dbReference type="Pfam" id="PF00171"/>
    </source>
</evidence>
<dbReference type="Proteomes" id="UP000253034">
    <property type="component" value="Unassembled WGS sequence"/>
</dbReference>
<dbReference type="SUPFAM" id="SSF53720">
    <property type="entry name" value="ALDH-like"/>
    <property type="match status" value="1"/>
</dbReference>
<dbReference type="Gene3D" id="3.40.605.10">
    <property type="entry name" value="Aldehyde Dehydrogenase, Chain A, domain 1"/>
    <property type="match status" value="1"/>
</dbReference>
<evidence type="ECO:0000313" key="3">
    <source>
        <dbReference type="EMBL" id="RCX16322.1"/>
    </source>
</evidence>
<evidence type="ECO:0000313" key="4">
    <source>
        <dbReference type="Proteomes" id="UP000253034"/>
    </source>
</evidence>
<reference evidence="3 4" key="1">
    <citation type="submission" date="2018-07" db="EMBL/GenBank/DDBJ databases">
        <title>Genomic Encyclopedia of Type Strains, Phase IV (KMG-IV): sequencing the most valuable type-strain genomes for metagenomic binning, comparative biology and taxonomic classification.</title>
        <authorList>
            <person name="Goeker M."/>
        </authorList>
    </citation>
    <scope>NUCLEOTIDE SEQUENCE [LARGE SCALE GENOMIC DNA]</scope>
    <source>
        <strain evidence="3 4">DSM 27016</strain>
    </source>
</reference>
<keyword evidence="1" id="KW-0560">Oxidoreductase</keyword>
<comment type="caution">
    <text evidence="3">The sequence shown here is derived from an EMBL/GenBank/DDBJ whole genome shotgun (WGS) entry which is preliminary data.</text>
</comment>
<gene>
    <name evidence="3" type="ORF">DFR58_11167</name>
</gene>
<dbReference type="OrthoDB" id="9762913at2"/>
<sequence>MICIPAVLNNDYIYTMEKDDIVSVNNRLIAQSSVFPIIRLSQVKKHGEECFKNFQSIPIRNVLDDLKKAAEVFKKMEFEIGNIKINKSDYVRLVSESTGLTPVIVKSEINEIADILYNMEDILKVQIPGNIDDALDKRLYFNHNSCIGYYPAGKTLAIKLPGNIPTICLYWLIPFAQKRPVFLIPPKEDLFTHFLLVEAIKKVNPVLASFITFLPCKNQFQSNLFNISDQIMVPESAMSLMKNSEDLLCKTYFIHYGRSKFLITDSYKSEFADMLFRKMTWNNGRTCTGLTSVITTNNAEAIANDLSMKIIMNIEQNTEEMVPAFSLEKAKLLNDMIEEFVSRGEAVDVTSKIRNKSRLIEVNNKGILYPTVLLIKNKKSKVFGLELPFPFVSIIQLEDEDEIIEYSKNTLILSVISGNDNLINDLCYEKSILKVFSGVNIERGYNYFDPHEGYILDYLNQKKAVLL</sequence>
<dbReference type="InterPro" id="IPR016163">
    <property type="entry name" value="Ald_DH_C"/>
</dbReference>
<dbReference type="GO" id="GO:0016620">
    <property type="term" value="F:oxidoreductase activity, acting on the aldehyde or oxo group of donors, NAD or NADP as acceptor"/>
    <property type="evidence" value="ECO:0007669"/>
    <property type="project" value="InterPro"/>
</dbReference>
<dbReference type="AlphaFoldDB" id="A0A369B449"/>
<organism evidence="3 4">
    <name type="scientific">Anaerobacterium chartisolvens</name>
    <dbReference type="NCBI Taxonomy" id="1297424"/>
    <lineage>
        <taxon>Bacteria</taxon>
        <taxon>Bacillati</taxon>
        <taxon>Bacillota</taxon>
        <taxon>Clostridia</taxon>
        <taxon>Eubacteriales</taxon>
        <taxon>Oscillospiraceae</taxon>
        <taxon>Anaerobacterium</taxon>
    </lineage>
</organism>
<dbReference type="InterPro" id="IPR016161">
    <property type="entry name" value="Ald_DH/histidinol_DH"/>
</dbReference>
<dbReference type="Pfam" id="PF00171">
    <property type="entry name" value="Aldedh"/>
    <property type="match status" value="1"/>
</dbReference>
<protein>
    <submittedName>
        <fullName evidence="3">Thienamycin biosynthesis protein ThnO</fullName>
    </submittedName>
</protein>
<accession>A0A369B449</accession>
<dbReference type="EMBL" id="QPJT01000011">
    <property type="protein sequence ID" value="RCX16322.1"/>
    <property type="molecule type" value="Genomic_DNA"/>
</dbReference>
<evidence type="ECO:0000256" key="1">
    <source>
        <dbReference type="ARBA" id="ARBA00023002"/>
    </source>
</evidence>
<dbReference type="Gene3D" id="3.40.309.10">
    <property type="entry name" value="Aldehyde Dehydrogenase, Chain A, domain 2"/>
    <property type="match status" value="1"/>
</dbReference>
<proteinExistence type="predicted"/>